<feature type="domain" description="YknX-like C-terminal permuted SH3-like" evidence="6">
    <location>
        <begin position="301"/>
        <end position="365"/>
    </location>
</feature>
<dbReference type="Pfam" id="PF25917">
    <property type="entry name" value="BSH_RND"/>
    <property type="match status" value="1"/>
</dbReference>
<keyword evidence="2" id="KW-0732">Signal</keyword>
<dbReference type="Gene3D" id="2.40.30.170">
    <property type="match status" value="1"/>
</dbReference>
<proteinExistence type="inferred from homology"/>
<comment type="caution">
    <text evidence="7">The sequence shown here is derived from an EMBL/GenBank/DDBJ whole genome shotgun (WGS) entry which is preliminary data.</text>
</comment>
<evidence type="ECO:0000256" key="1">
    <source>
        <dbReference type="ARBA" id="ARBA00009477"/>
    </source>
</evidence>
<dbReference type="Gene3D" id="2.40.420.20">
    <property type="match status" value="1"/>
</dbReference>
<dbReference type="EMBL" id="JAQQLI010000028">
    <property type="protein sequence ID" value="MDC7787508.1"/>
    <property type="molecule type" value="Genomic_DNA"/>
</dbReference>
<dbReference type="InterPro" id="IPR058626">
    <property type="entry name" value="MdtA-like_b-barrel"/>
</dbReference>
<organism evidence="7 8">
    <name type="scientific">Rhodoplanes tepidamans</name>
    <name type="common">Rhodoplanes cryptolactis</name>
    <dbReference type="NCBI Taxonomy" id="200616"/>
    <lineage>
        <taxon>Bacteria</taxon>
        <taxon>Pseudomonadati</taxon>
        <taxon>Pseudomonadota</taxon>
        <taxon>Alphaproteobacteria</taxon>
        <taxon>Hyphomicrobiales</taxon>
        <taxon>Nitrobacteraceae</taxon>
        <taxon>Rhodoplanes</taxon>
    </lineage>
</organism>
<dbReference type="InterPro" id="IPR006143">
    <property type="entry name" value="RND_pump_MFP"/>
</dbReference>
<keyword evidence="8" id="KW-1185">Reference proteome</keyword>
<comment type="similarity">
    <text evidence="1">Belongs to the membrane fusion protein (MFP) (TC 8.A.1) family.</text>
</comment>
<reference evidence="7" key="2">
    <citation type="submission" date="2023-02" db="EMBL/GenBank/DDBJ databases">
        <authorList>
            <person name="Rayyan A."/>
            <person name="Meyer T."/>
            <person name="Kyndt J.A."/>
        </authorList>
    </citation>
    <scope>NUCLEOTIDE SEQUENCE</scope>
    <source>
        <strain evidence="7">DSM 9987</strain>
    </source>
</reference>
<dbReference type="Pfam" id="PF25989">
    <property type="entry name" value="YknX_C"/>
    <property type="match status" value="1"/>
</dbReference>
<dbReference type="Pfam" id="PF25944">
    <property type="entry name" value="Beta-barrel_RND"/>
    <property type="match status" value="1"/>
</dbReference>
<reference evidence="7" key="1">
    <citation type="journal article" date="2023" name="Microbiol Resour">
        <title>Genome Sequences of Rhodoplanes serenus and Two Thermotolerant Strains, Rhodoplanes tepidamans and 'Rhodoplanes cryptolactis,' Further Refine the Genus.</title>
        <authorList>
            <person name="Rayyan A.A."/>
            <person name="Kyndt J.A."/>
        </authorList>
    </citation>
    <scope>NUCLEOTIDE SEQUENCE</scope>
    <source>
        <strain evidence="7">DSM 9987</strain>
    </source>
</reference>
<accession>A0ABT5JDD1</accession>
<feature type="domain" description="Multidrug resistance protein MdtA-like barrel-sandwich hybrid" evidence="4">
    <location>
        <begin position="62"/>
        <end position="193"/>
    </location>
</feature>
<dbReference type="PANTHER" id="PTHR30158:SF3">
    <property type="entry name" value="MULTIDRUG EFFLUX PUMP SUBUNIT ACRA-RELATED"/>
    <property type="match status" value="1"/>
</dbReference>
<feature type="chain" id="PRO_5046115066" evidence="2">
    <location>
        <begin position="29"/>
        <end position="375"/>
    </location>
</feature>
<dbReference type="SUPFAM" id="SSF111369">
    <property type="entry name" value="HlyD-like secretion proteins"/>
    <property type="match status" value="1"/>
</dbReference>
<dbReference type="InterPro" id="IPR058624">
    <property type="entry name" value="MdtA-like_HH"/>
</dbReference>
<protein>
    <submittedName>
        <fullName evidence="7">Efflux RND transporter periplasmic adaptor subunit</fullName>
    </submittedName>
</protein>
<dbReference type="Gene3D" id="1.10.287.470">
    <property type="entry name" value="Helix hairpin bin"/>
    <property type="match status" value="1"/>
</dbReference>
<name>A0ABT5JDD1_RHOTP</name>
<dbReference type="InterPro" id="IPR058625">
    <property type="entry name" value="MdtA-like_BSH"/>
</dbReference>
<dbReference type="Proteomes" id="UP001165652">
    <property type="component" value="Unassembled WGS sequence"/>
</dbReference>
<gene>
    <name evidence="7" type="ORF">PQJ73_17605</name>
</gene>
<feature type="domain" description="Multidrug resistance protein MdtA-like alpha-helical hairpin" evidence="3">
    <location>
        <begin position="103"/>
        <end position="172"/>
    </location>
</feature>
<evidence type="ECO:0000313" key="7">
    <source>
        <dbReference type="EMBL" id="MDC7787508.1"/>
    </source>
</evidence>
<feature type="signal peptide" evidence="2">
    <location>
        <begin position="1"/>
        <end position="28"/>
    </location>
</feature>
<evidence type="ECO:0000259" key="4">
    <source>
        <dbReference type="Pfam" id="PF25917"/>
    </source>
</evidence>
<dbReference type="PANTHER" id="PTHR30158">
    <property type="entry name" value="ACRA/E-RELATED COMPONENT OF DRUG EFFLUX TRANSPORTER"/>
    <property type="match status" value="1"/>
</dbReference>
<dbReference type="NCBIfam" id="TIGR01730">
    <property type="entry name" value="RND_mfp"/>
    <property type="match status" value="1"/>
</dbReference>
<dbReference type="RefSeq" id="WP_272778346.1">
    <property type="nucleotide sequence ID" value="NZ_JAQQLI010000028.1"/>
</dbReference>
<evidence type="ECO:0000256" key="2">
    <source>
        <dbReference type="SAM" id="SignalP"/>
    </source>
</evidence>
<dbReference type="InterPro" id="IPR058637">
    <property type="entry name" value="YknX-like_C"/>
</dbReference>
<dbReference type="Pfam" id="PF25876">
    <property type="entry name" value="HH_MFP_RND"/>
    <property type="match status" value="1"/>
</dbReference>
<evidence type="ECO:0000259" key="3">
    <source>
        <dbReference type="Pfam" id="PF25876"/>
    </source>
</evidence>
<dbReference type="Gene3D" id="2.40.50.100">
    <property type="match status" value="1"/>
</dbReference>
<feature type="domain" description="Multidrug resistance protein MdtA-like beta-barrel" evidence="5">
    <location>
        <begin position="208"/>
        <end position="293"/>
    </location>
</feature>
<evidence type="ECO:0000313" key="8">
    <source>
        <dbReference type="Proteomes" id="UP001165652"/>
    </source>
</evidence>
<evidence type="ECO:0000259" key="6">
    <source>
        <dbReference type="Pfam" id="PF25989"/>
    </source>
</evidence>
<sequence>MRRPWTRTMAVGVCAAVTAFGLATSAGAQSVDGQAVPVGVVKAERKAINPSADFVGRVDAINKVEVRARVKGFLDEVLFTEGDTIKSGAALYQIEKGLFEADVEQAQGALERAKAALTLAGLQRQRAEDLLARNSGTVVARDQAIAEENSAKGSVLSAEANLATARINLGYTRITSPIDGKIGKTAITKGNVVGPDSGVLATIVSQDPMYVSFPISQRALTEAAEKGGKRSADELTVSLRFSDGTTYDQTGKMNFIDVTVNRSTDTVLARATMPNPNGLLIDGQFVRVTLQTATPEEKVLVPQAALIADQQGTYVFVVEDGKAAVRRVVPNVSVGADIVIESGLKGGELVIVQGLQGVRAGTAVRATPVQPVGRS</sequence>
<evidence type="ECO:0000259" key="5">
    <source>
        <dbReference type="Pfam" id="PF25944"/>
    </source>
</evidence>